<dbReference type="Pfam" id="PF00809">
    <property type="entry name" value="Pterin_bind"/>
    <property type="match status" value="1"/>
</dbReference>
<keyword evidence="9" id="KW-0289">Folate biosynthesis</keyword>
<evidence type="ECO:0000256" key="2">
    <source>
        <dbReference type="ARBA" id="ARBA00001946"/>
    </source>
</evidence>
<gene>
    <name evidence="11" type="primary">folP</name>
    <name evidence="11" type="ORF">IPN02_13890</name>
</gene>
<comment type="cofactor">
    <cofactor evidence="2">
        <name>Mg(2+)</name>
        <dbReference type="ChEBI" id="CHEBI:18420"/>
    </cofactor>
</comment>
<proteinExistence type="inferred from homology"/>
<accession>A0A936NE21</accession>
<dbReference type="GO" id="GO:0004156">
    <property type="term" value="F:dihydropteroate synthase activity"/>
    <property type="evidence" value="ECO:0007669"/>
    <property type="project" value="UniProtKB-EC"/>
</dbReference>
<evidence type="ECO:0000256" key="7">
    <source>
        <dbReference type="ARBA" id="ARBA00022723"/>
    </source>
</evidence>
<evidence type="ECO:0000256" key="5">
    <source>
        <dbReference type="ARBA" id="ARBA00012458"/>
    </source>
</evidence>
<dbReference type="GO" id="GO:0046656">
    <property type="term" value="P:folic acid biosynthetic process"/>
    <property type="evidence" value="ECO:0007669"/>
    <property type="project" value="UniProtKB-KW"/>
</dbReference>
<evidence type="ECO:0000259" key="10">
    <source>
        <dbReference type="PROSITE" id="PS50972"/>
    </source>
</evidence>
<evidence type="ECO:0000313" key="12">
    <source>
        <dbReference type="Proteomes" id="UP000727993"/>
    </source>
</evidence>
<dbReference type="EMBL" id="JADJZA010000007">
    <property type="protein sequence ID" value="MBK9297894.1"/>
    <property type="molecule type" value="Genomic_DNA"/>
</dbReference>
<dbReference type="InterPro" id="IPR000489">
    <property type="entry name" value="Pterin-binding_dom"/>
</dbReference>
<dbReference type="InterPro" id="IPR011005">
    <property type="entry name" value="Dihydropteroate_synth-like_sf"/>
</dbReference>
<dbReference type="InterPro" id="IPR045031">
    <property type="entry name" value="DHP_synth-like"/>
</dbReference>
<dbReference type="PANTHER" id="PTHR20941:SF1">
    <property type="entry name" value="FOLIC ACID SYNTHESIS PROTEIN FOL1"/>
    <property type="match status" value="1"/>
</dbReference>
<evidence type="ECO:0000256" key="3">
    <source>
        <dbReference type="ARBA" id="ARBA00004763"/>
    </source>
</evidence>
<organism evidence="11 12">
    <name type="scientific">Candidatus Neomicrothrix subdominans</name>
    <dbReference type="NCBI Taxonomy" id="2954438"/>
    <lineage>
        <taxon>Bacteria</taxon>
        <taxon>Bacillati</taxon>
        <taxon>Actinomycetota</taxon>
        <taxon>Acidimicrobiia</taxon>
        <taxon>Acidimicrobiales</taxon>
        <taxon>Microthrixaceae</taxon>
        <taxon>Candidatus Neomicrothrix</taxon>
    </lineage>
</organism>
<dbReference type="Proteomes" id="UP000727993">
    <property type="component" value="Unassembled WGS sequence"/>
</dbReference>
<evidence type="ECO:0000256" key="6">
    <source>
        <dbReference type="ARBA" id="ARBA00022679"/>
    </source>
</evidence>
<keyword evidence="6 11" id="KW-0808">Transferase</keyword>
<reference evidence="11 12" key="1">
    <citation type="submission" date="2020-10" db="EMBL/GenBank/DDBJ databases">
        <title>Connecting structure to function with the recovery of over 1000 high-quality activated sludge metagenome-assembled genomes encoding full-length rRNA genes using long-read sequencing.</title>
        <authorList>
            <person name="Singleton C.M."/>
            <person name="Petriglieri F."/>
            <person name="Kristensen J.M."/>
            <person name="Kirkegaard R.H."/>
            <person name="Michaelsen T.Y."/>
            <person name="Andersen M.H."/>
            <person name="Karst S.M."/>
            <person name="Dueholm M.S."/>
            <person name="Nielsen P.H."/>
            <person name="Albertsen M."/>
        </authorList>
    </citation>
    <scope>NUCLEOTIDE SEQUENCE [LARGE SCALE GENOMIC DNA]</scope>
    <source>
        <strain evidence="11">Lyne_18-Q3-R50-59_MAXAC.006</strain>
    </source>
</reference>
<dbReference type="NCBIfam" id="TIGR01496">
    <property type="entry name" value="DHPS"/>
    <property type="match status" value="1"/>
</dbReference>
<comment type="caution">
    <text evidence="11">The sequence shown here is derived from an EMBL/GenBank/DDBJ whole genome shotgun (WGS) entry which is preliminary data.</text>
</comment>
<dbReference type="GO" id="GO:0046654">
    <property type="term" value="P:tetrahydrofolate biosynthetic process"/>
    <property type="evidence" value="ECO:0007669"/>
    <property type="project" value="TreeGrafter"/>
</dbReference>
<dbReference type="PROSITE" id="PS50972">
    <property type="entry name" value="PTERIN_BINDING"/>
    <property type="match status" value="1"/>
</dbReference>
<dbReference type="PROSITE" id="PS00793">
    <property type="entry name" value="DHPS_2"/>
    <property type="match status" value="1"/>
</dbReference>
<evidence type="ECO:0000313" key="11">
    <source>
        <dbReference type="EMBL" id="MBK9297894.1"/>
    </source>
</evidence>
<dbReference type="SUPFAM" id="SSF51717">
    <property type="entry name" value="Dihydropteroate synthetase-like"/>
    <property type="match status" value="1"/>
</dbReference>
<name>A0A936NE21_9ACTN</name>
<dbReference type="GO" id="GO:0046872">
    <property type="term" value="F:metal ion binding"/>
    <property type="evidence" value="ECO:0007669"/>
    <property type="project" value="UniProtKB-KW"/>
</dbReference>
<evidence type="ECO:0000256" key="8">
    <source>
        <dbReference type="ARBA" id="ARBA00022842"/>
    </source>
</evidence>
<comment type="catalytic activity">
    <reaction evidence="1">
        <text>(7,8-dihydropterin-6-yl)methyl diphosphate + 4-aminobenzoate = 7,8-dihydropteroate + diphosphate</text>
        <dbReference type="Rhea" id="RHEA:19949"/>
        <dbReference type="ChEBI" id="CHEBI:17836"/>
        <dbReference type="ChEBI" id="CHEBI:17839"/>
        <dbReference type="ChEBI" id="CHEBI:33019"/>
        <dbReference type="ChEBI" id="CHEBI:72950"/>
        <dbReference type="EC" id="2.5.1.15"/>
    </reaction>
</comment>
<keyword evidence="8" id="KW-0460">Magnesium</keyword>
<dbReference type="EC" id="2.5.1.15" evidence="5"/>
<protein>
    <recommendedName>
        <fullName evidence="5">dihydropteroate synthase</fullName>
        <ecNumber evidence="5">2.5.1.15</ecNumber>
    </recommendedName>
</protein>
<dbReference type="PANTHER" id="PTHR20941">
    <property type="entry name" value="FOLATE SYNTHESIS PROTEINS"/>
    <property type="match status" value="1"/>
</dbReference>
<dbReference type="AlphaFoldDB" id="A0A936NE21"/>
<comment type="similarity">
    <text evidence="4">Belongs to the DHPS family.</text>
</comment>
<dbReference type="GO" id="GO:0005829">
    <property type="term" value="C:cytosol"/>
    <property type="evidence" value="ECO:0007669"/>
    <property type="project" value="TreeGrafter"/>
</dbReference>
<evidence type="ECO:0000256" key="4">
    <source>
        <dbReference type="ARBA" id="ARBA00009503"/>
    </source>
</evidence>
<dbReference type="InterPro" id="IPR006390">
    <property type="entry name" value="DHP_synth_dom"/>
</dbReference>
<feature type="domain" description="Pterin-binding" evidence="10">
    <location>
        <begin position="19"/>
        <end position="273"/>
    </location>
</feature>
<evidence type="ECO:0000256" key="9">
    <source>
        <dbReference type="ARBA" id="ARBA00022909"/>
    </source>
</evidence>
<comment type="pathway">
    <text evidence="3">Cofactor biosynthesis; tetrahydrofolate biosynthesis; 7,8-dihydrofolate from 2-amino-4-hydroxy-6-hydroxymethyl-7,8-dihydropteridine diphosphate and 4-aminobenzoate: step 1/2.</text>
</comment>
<evidence type="ECO:0000256" key="1">
    <source>
        <dbReference type="ARBA" id="ARBA00000012"/>
    </source>
</evidence>
<sequence length="299" mass="31760">MTTAAARPHGSLLAHDDGPLIMGIVNANADSFSDPRATMGPEAVIAEATELVDAGADLLDIGGQTASPAVAEISIDEELTRVLPVIEALAAELPQVPLSVDTYRLEVAEAALQAGASVLNNIIGAQHAEFAALAVRHDALHVITHNPGAPKTKLLENDRYGDVVEDVGVYFRAQLDELGSVPGALEATIIDPGIDLAKTPAQSLELLRRASEFDALGVPVLMAISRKDVIGVMTESPPDQRLAGTLAVLGHLRSGGQRIFRLHDVAEARRYLDVCRYLEGDTQMDAAARLAPELRRRRA</sequence>
<dbReference type="Gene3D" id="3.20.20.20">
    <property type="entry name" value="Dihydropteroate synthase-like"/>
    <property type="match status" value="1"/>
</dbReference>
<keyword evidence="7" id="KW-0479">Metal-binding</keyword>